<dbReference type="PANTHER" id="PTHR10676">
    <property type="entry name" value="DYNEIN HEAVY CHAIN FAMILY PROTEIN"/>
    <property type="match status" value="1"/>
</dbReference>
<evidence type="ECO:0000256" key="3">
    <source>
        <dbReference type="ARBA" id="ARBA00023273"/>
    </source>
</evidence>
<sequence length="205" mass="22597">MDLCGEQNPKFLDRLTNFDVTSLNVVTLAQLTRLLAEPEFNIVQAAQVSAALKPLCWWVLSVAELVRITKQAEIKRGKIADAEARVATTEKYVRQLRAELNSAALEEQRQSKAKRNAEHDIAEMRKLIEDTDLSSQNLDQLEAALASLQSHWKSRLEEIEAQLPDLLGDATLAAAAVAYSGPLLSTQRGAALEAWHKLLLGAGGW</sequence>
<comment type="caution">
    <text evidence="5">The sequence shown here is derived from an EMBL/GenBank/DDBJ whole genome shotgun (WGS) entry which is preliminary data.</text>
</comment>
<gene>
    <name evidence="5" type="ORF">DUNSADRAFT_9034</name>
</gene>
<evidence type="ECO:0000256" key="2">
    <source>
        <dbReference type="ARBA" id="ARBA00023069"/>
    </source>
</evidence>
<accession>A0ABQ7GI86</accession>
<keyword evidence="2" id="KW-0969">Cilium</keyword>
<evidence type="ECO:0000259" key="4">
    <source>
        <dbReference type="Pfam" id="PF12777"/>
    </source>
</evidence>
<evidence type="ECO:0000313" key="5">
    <source>
        <dbReference type="EMBL" id="KAF5834333.1"/>
    </source>
</evidence>
<dbReference type="InterPro" id="IPR026983">
    <property type="entry name" value="DHC"/>
</dbReference>
<comment type="subcellular location">
    <subcellularLocation>
        <location evidence="1">Cell projection</location>
        <location evidence="1">Cilium</location>
    </subcellularLocation>
</comment>
<organism evidence="5 6">
    <name type="scientific">Dunaliella salina</name>
    <name type="common">Green alga</name>
    <name type="synonym">Protococcus salinus</name>
    <dbReference type="NCBI Taxonomy" id="3046"/>
    <lineage>
        <taxon>Eukaryota</taxon>
        <taxon>Viridiplantae</taxon>
        <taxon>Chlorophyta</taxon>
        <taxon>core chlorophytes</taxon>
        <taxon>Chlorophyceae</taxon>
        <taxon>CS clade</taxon>
        <taxon>Chlamydomonadales</taxon>
        <taxon>Dunaliellaceae</taxon>
        <taxon>Dunaliella</taxon>
    </lineage>
</organism>
<protein>
    <recommendedName>
        <fullName evidence="4">Dynein heavy chain coiled coil stalk domain-containing protein</fullName>
    </recommendedName>
</protein>
<dbReference type="InterPro" id="IPR024743">
    <property type="entry name" value="Dynein_HC_stalk"/>
</dbReference>
<dbReference type="PANTHER" id="PTHR10676:SF398">
    <property type="entry name" value="DYNEIN HEAVY CHAIN"/>
    <property type="match status" value="1"/>
</dbReference>
<evidence type="ECO:0000313" key="6">
    <source>
        <dbReference type="Proteomes" id="UP000815325"/>
    </source>
</evidence>
<name>A0ABQ7GI86_DUNSA</name>
<reference evidence="5" key="1">
    <citation type="submission" date="2017-08" db="EMBL/GenBank/DDBJ databases">
        <authorList>
            <person name="Polle J.E."/>
            <person name="Barry K."/>
            <person name="Cushman J."/>
            <person name="Schmutz J."/>
            <person name="Tran D."/>
            <person name="Hathwaick L.T."/>
            <person name="Yim W.C."/>
            <person name="Jenkins J."/>
            <person name="Mckie-Krisberg Z.M."/>
            <person name="Prochnik S."/>
            <person name="Lindquist E."/>
            <person name="Dockter R.B."/>
            <person name="Adam C."/>
            <person name="Molina H."/>
            <person name="Bunkerborg J."/>
            <person name="Jin E."/>
            <person name="Buchheim M."/>
            <person name="Magnuson J."/>
        </authorList>
    </citation>
    <scope>NUCLEOTIDE SEQUENCE</scope>
    <source>
        <strain evidence="5">CCAP 19/18</strain>
    </source>
</reference>
<dbReference type="Proteomes" id="UP000815325">
    <property type="component" value="Unassembled WGS sequence"/>
</dbReference>
<dbReference type="Gene3D" id="1.20.920.20">
    <property type="match status" value="1"/>
</dbReference>
<feature type="domain" description="Dynein heavy chain coiled coil stalk" evidence="4">
    <location>
        <begin position="10"/>
        <end position="193"/>
    </location>
</feature>
<evidence type="ECO:0000256" key="1">
    <source>
        <dbReference type="ARBA" id="ARBA00004138"/>
    </source>
</evidence>
<keyword evidence="6" id="KW-1185">Reference proteome</keyword>
<dbReference type="EMBL" id="MU069763">
    <property type="protein sequence ID" value="KAF5834333.1"/>
    <property type="molecule type" value="Genomic_DNA"/>
</dbReference>
<keyword evidence="3" id="KW-0966">Cell projection</keyword>
<dbReference type="Pfam" id="PF12777">
    <property type="entry name" value="MT"/>
    <property type="match status" value="1"/>
</dbReference>
<proteinExistence type="predicted"/>